<comment type="caution">
    <text evidence="2">The sequence shown here is derived from an EMBL/GenBank/DDBJ whole genome shotgun (WGS) entry which is preliminary data.</text>
</comment>
<name>A0AAV3ZIP9_9GAST</name>
<feature type="compositionally biased region" description="Basic and acidic residues" evidence="1">
    <location>
        <begin position="131"/>
        <end position="143"/>
    </location>
</feature>
<protein>
    <recommendedName>
        <fullName evidence="4">Apple domain-containing protein</fullName>
    </recommendedName>
</protein>
<dbReference type="Proteomes" id="UP000735302">
    <property type="component" value="Unassembled WGS sequence"/>
</dbReference>
<organism evidence="2 3">
    <name type="scientific">Plakobranchus ocellatus</name>
    <dbReference type="NCBI Taxonomy" id="259542"/>
    <lineage>
        <taxon>Eukaryota</taxon>
        <taxon>Metazoa</taxon>
        <taxon>Spiralia</taxon>
        <taxon>Lophotrochozoa</taxon>
        <taxon>Mollusca</taxon>
        <taxon>Gastropoda</taxon>
        <taxon>Heterobranchia</taxon>
        <taxon>Euthyneura</taxon>
        <taxon>Panpulmonata</taxon>
        <taxon>Sacoglossa</taxon>
        <taxon>Placobranchoidea</taxon>
        <taxon>Plakobranchidae</taxon>
        <taxon>Plakobranchus</taxon>
    </lineage>
</organism>
<sequence length="417" mass="45684">MGGEPAASGTFIKRKIRYSYQEKLGGDFALGPSIKGREPAGSGAFIKKQTRYGYQNRGDGLRRTSPRGNRRSTWTKTQQTDKGYKGLWRSYRARGQRPFRRAMPIGVPSGRTKTEQADGVSGVPGGPTVHPGKDRADGIDHRGSKSGGEAPARAGRDSTPRLHFVKILRLFLQASILCVMPSSRWNPPSCKKLWRQLLALVIILLAVNVWSGSSIQAFNFHLIIPKQTSLNGILACKDLGYDGLAVINTPETFAYAVEFNKQLRSSGTAGINIGLTFRTGESHPTWNDGTDPVADLPWKQELASETQVTLYGRLNADDKVWLVTEEKKKHSLCGNHGGFRQMQGTTAHGQQPNNMTTTVHSASGLTYLGCIALCGKDINCRAAAFDTHYLTCRTFGPGNYSRLVPNPSVKTFVRVAF</sequence>
<feature type="region of interest" description="Disordered" evidence="1">
    <location>
        <begin position="30"/>
        <end position="81"/>
    </location>
</feature>
<dbReference type="AlphaFoldDB" id="A0AAV3ZIP9"/>
<feature type="compositionally biased region" description="Polar residues" evidence="1">
    <location>
        <begin position="71"/>
        <end position="81"/>
    </location>
</feature>
<reference evidence="2 3" key="1">
    <citation type="journal article" date="2021" name="Elife">
        <title>Chloroplast acquisition without the gene transfer in kleptoplastic sea slugs, Plakobranchus ocellatus.</title>
        <authorList>
            <person name="Maeda T."/>
            <person name="Takahashi S."/>
            <person name="Yoshida T."/>
            <person name="Shimamura S."/>
            <person name="Takaki Y."/>
            <person name="Nagai Y."/>
            <person name="Toyoda A."/>
            <person name="Suzuki Y."/>
            <person name="Arimoto A."/>
            <person name="Ishii H."/>
            <person name="Satoh N."/>
            <person name="Nishiyama T."/>
            <person name="Hasebe M."/>
            <person name="Maruyama T."/>
            <person name="Minagawa J."/>
            <person name="Obokata J."/>
            <person name="Shigenobu S."/>
        </authorList>
    </citation>
    <scope>NUCLEOTIDE SEQUENCE [LARGE SCALE GENOMIC DNA]</scope>
</reference>
<keyword evidence="3" id="KW-1185">Reference proteome</keyword>
<gene>
    <name evidence="2" type="ORF">PoB_002094000</name>
</gene>
<dbReference type="CDD" id="cd00037">
    <property type="entry name" value="CLECT"/>
    <property type="match status" value="1"/>
</dbReference>
<evidence type="ECO:0000313" key="2">
    <source>
        <dbReference type="EMBL" id="GFN94434.1"/>
    </source>
</evidence>
<evidence type="ECO:0008006" key="4">
    <source>
        <dbReference type="Google" id="ProtNLM"/>
    </source>
</evidence>
<feature type="region of interest" description="Disordered" evidence="1">
    <location>
        <begin position="102"/>
        <end position="156"/>
    </location>
</feature>
<dbReference type="EMBL" id="BLXT01002455">
    <property type="protein sequence ID" value="GFN94434.1"/>
    <property type="molecule type" value="Genomic_DNA"/>
</dbReference>
<accession>A0AAV3ZIP9</accession>
<evidence type="ECO:0000313" key="3">
    <source>
        <dbReference type="Proteomes" id="UP000735302"/>
    </source>
</evidence>
<proteinExistence type="predicted"/>
<evidence type="ECO:0000256" key="1">
    <source>
        <dbReference type="SAM" id="MobiDB-lite"/>
    </source>
</evidence>